<protein>
    <submittedName>
        <fullName evidence="3">Permease</fullName>
    </submittedName>
</protein>
<dbReference type="InterPro" id="IPR058550">
    <property type="entry name" value="Plasmid_parti_N"/>
</dbReference>
<sequence>MSLGIKINDRIIVKEETKKNLNNKEEIIEHYNTLKTQLKSNLQQEVYSKIENMKILKEIKDNEYYKFDGYKTFDAFIKDYKLAKTQTYCYLRIAQAIENGVIEEPFLLENGIKETIIFLRNSNSEKIKKSKQNPIKPLRLQLKTQEIYDFYKKNARFTSFMMNEIYENQKDWINKLMKKYNELKI</sequence>
<proteinExistence type="predicted"/>
<dbReference type="RefSeq" id="WP_073999445.1">
    <property type="nucleotide sequence ID" value="NZ_CP018274.1"/>
</dbReference>
<dbReference type="InterPro" id="IPR058551">
    <property type="entry name" value="Plasmid_parti_C"/>
</dbReference>
<feature type="domain" description="Plasmid partition protein putative C-terminal" evidence="2">
    <location>
        <begin position="131"/>
        <end position="181"/>
    </location>
</feature>
<name>A0A1L4DGR6_BORAF</name>
<reference evidence="3" key="1">
    <citation type="submission" date="2016-11" db="EMBL/GenBank/DDBJ databases">
        <title>Borrelia afzelii Genome sequencing and assembly.</title>
        <authorList>
            <person name="Bontemps-Gallo S."/>
        </authorList>
    </citation>
    <scope>NUCLEOTIDE SEQUENCE</scope>
    <source>
        <strain evidence="3">BO23</strain>
        <plasmid evidence="3">unnamed</plasmid>
    </source>
</reference>
<dbReference type="Pfam" id="PF25882">
    <property type="entry name" value="Plasmid_parti_C"/>
    <property type="match status" value="1"/>
</dbReference>
<dbReference type="Pfam" id="PF01672">
    <property type="entry name" value="Plasmid_parti_N"/>
    <property type="match status" value="1"/>
</dbReference>
<keyword evidence="3" id="KW-0614">Plasmid</keyword>
<accession>A0A1L4DGR6</accession>
<dbReference type="InterPro" id="IPR002596">
    <property type="entry name" value="Plasmid_parti"/>
</dbReference>
<feature type="domain" description="Plasmid partition protein putative N-terminal" evidence="1">
    <location>
        <begin position="17"/>
        <end position="125"/>
    </location>
</feature>
<geneLocation type="plasmid" evidence="3">
    <name>unnamed</name>
</geneLocation>
<evidence type="ECO:0000313" key="3">
    <source>
        <dbReference type="EMBL" id="APJ09401.1"/>
    </source>
</evidence>
<evidence type="ECO:0000259" key="2">
    <source>
        <dbReference type="Pfam" id="PF25882"/>
    </source>
</evidence>
<dbReference type="EMBL" id="CP018274">
    <property type="protein sequence ID" value="APJ09401.1"/>
    <property type="molecule type" value="Genomic_DNA"/>
</dbReference>
<gene>
    <name evidence="3" type="ORF">BLA32_05920</name>
</gene>
<dbReference type="AlphaFoldDB" id="A0A1L4DGR6"/>
<evidence type="ECO:0000259" key="1">
    <source>
        <dbReference type="Pfam" id="PF01672"/>
    </source>
</evidence>
<organism evidence="3">
    <name type="scientific">Borreliella afzelii</name>
    <name type="common">Borrelia afzelii</name>
    <dbReference type="NCBI Taxonomy" id="29518"/>
    <lineage>
        <taxon>Bacteria</taxon>
        <taxon>Pseudomonadati</taxon>
        <taxon>Spirochaetota</taxon>
        <taxon>Spirochaetia</taxon>
        <taxon>Spirochaetales</taxon>
        <taxon>Borreliaceae</taxon>
        <taxon>Borreliella</taxon>
    </lineage>
</organism>
<dbReference type="NCBIfam" id="NF033725">
    <property type="entry name" value="borfam_49"/>
    <property type="match status" value="1"/>
</dbReference>